<protein>
    <recommendedName>
        <fullName evidence="5">DUF4263 domain-containing protein</fullName>
    </recommendedName>
</protein>
<reference evidence="3 4" key="1">
    <citation type="journal article" date="2015" name="Nature">
        <title>rRNA introns, odd ribosomes, and small enigmatic genomes across a large radiation of phyla.</title>
        <authorList>
            <person name="Brown C.T."/>
            <person name="Hug L.A."/>
            <person name="Thomas B.C."/>
            <person name="Sharon I."/>
            <person name="Castelle C.J."/>
            <person name="Singh A."/>
            <person name="Wilkins M.J."/>
            <person name="Williams K.H."/>
            <person name="Banfield J.F."/>
        </authorList>
    </citation>
    <scope>NUCLEOTIDE SEQUENCE [LARGE SCALE GENOMIC DNA]</scope>
</reference>
<dbReference type="Proteomes" id="UP000034081">
    <property type="component" value="Unassembled WGS sequence"/>
</dbReference>
<evidence type="ECO:0008006" key="5">
    <source>
        <dbReference type="Google" id="ProtNLM"/>
    </source>
</evidence>
<evidence type="ECO:0000313" key="3">
    <source>
        <dbReference type="EMBL" id="KKQ84879.1"/>
    </source>
</evidence>
<dbReference type="STRING" id="1618570.UT08_C0013G0016"/>
<dbReference type="Pfam" id="PF21407">
    <property type="entry name" value="SduA_N"/>
    <property type="match status" value="1"/>
</dbReference>
<gene>
    <name evidence="3" type="ORF">UT08_C0013G0016</name>
</gene>
<dbReference type="InterPro" id="IPR048396">
    <property type="entry name" value="SduA_N"/>
</dbReference>
<sequence>MSNLIKTKSTSLASAVGQDIELRCTKSTRLVFRPEVVDNFSDRSACVRGNFIFQRKKISGHWEDYKSLELSKLKDHEWIKLELKSSELKKLIMELDKYYQIYKKYGIRYGETSFVVTPQNARDLIEQFLKNPQNFEKLQELKIDDLKKLNLISSINSLKNVLNVWNENKNNSNESFWQTFFMQNSWIIAQIFAYPVILIQDQAYVGGKGIDNKGGNLVDLLYKNSFTDNVLLVEIKTPTTPITGASYRDKLYCASSDLSGSIAQILDYKHELRRNFNDLTQKSNGVFQVFNPKCMVIIGKLTDDKVSAEHKKSFELFRSNSKQVEIVTFDELFQKVKMLIELLEG</sequence>
<feature type="domain" description="Shedu protein SduA C-terminal" evidence="1">
    <location>
        <begin position="172"/>
        <end position="332"/>
    </location>
</feature>
<organism evidence="3 4">
    <name type="scientific">Candidatus Woesebacteria bacterium GW2011_GWB1_38_8</name>
    <dbReference type="NCBI Taxonomy" id="1618570"/>
    <lineage>
        <taxon>Bacteria</taxon>
        <taxon>Candidatus Woeseibacteriota</taxon>
    </lineage>
</organism>
<feature type="domain" description="Shedu protein SduA N-terminal" evidence="2">
    <location>
        <begin position="9"/>
        <end position="110"/>
    </location>
</feature>
<dbReference type="AlphaFoldDB" id="A0A0G0NG50"/>
<dbReference type="EMBL" id="LBVL01000013">
    <property type="protein sequence ID" value="KKQ84879.1"/>
    <property type="molecule type" value="Genomic_DNA"/>
</dbReference>
<evidence type="ECO:0000259" key="2">
    <source>
        <dbReference type="Pfam" id="PF21407"/>
    </source>
</evidence>
<evidence type="ECO:0000259" key="1">
    <source>
        <dbReference type="Pfam" id="PF14082"/>
    </source>
</evidence>
<name>A0A0G0NG50_9BACT</name>
<dbReference type="InterPro" id="IPR025359">
    <property type="entry name" value="SduA_C"/>
</dbReference>
<evidence type="ECO:0000313" key="4">
    <source>
        <dbReference type="Proteomes" id="UP000034081"/>
    </source>
</evidence>
<proteinExistence type="predicted"/>
<dbReference type="Pfam" id="PF14082">
    <property type="entry name" value="SduA_C"/>
    <property type="match status" value="1"/>
</dbReference>
<comment type="caution">
    <text evidence="3">The sequence shown here is derived from an EMBL/GenBank/DDBJ whole genome shotgun (WGS) entry which is preliminary data.</text>
</comment>
<accession>A0A0G0NG50</accession>